<evidence type="ECO:0000256" key="3">
    <source>
        <dbReference type="ARBA" id="ARBA00023006"/>
    </source>
</evidence>
<dbReference type="InterPro" id="IPR052448">
    <property type="entry name" value="DnaJ_C16_autophagy_reg"/>
</dbReference>
<dbReference type="Pfam" id="PF00226">
    <property type="entry name" value="DnaJ"/>
    <property type="match status" value="1"/>
</dbReference>
<evidence type="ECO:0000256" key="4">
    <source>
        <dbReference type="ARBA" id="ARBA00035002"/>
    </source>
</evidence>
<accession>A0AAD7YPQ0</accession>
<evidence type="ECO:0000259" key="10">
    <source>
        <dbReference type="PROSITE" id="PS51352"/>
    </source>
</evidence>
<keyword evidence="3" id="KW-0072">Autophagy</keyword>
<dbReference type="InterPro" id="IPR036249">
    <property type="entry name" value="Thioredoxin-like_sf"/>
</dbReference>
<feature type="domain" description="Thioredoxin" evidence="10">
    <location>
        <begin position="141"/>
        <end position="249"/>
    </location>
</feature>
<keyword evidence="8" id="KW-0732">Signal</keyword>
<keyword evidence="12" id="KW-1185">Reference proteome</keyword>
<dbReference type="PROSITE" id="PS51352">
    <property type="entry name" value="THIOREDOXIN_2"/>
    <property type="match status" value="1"/>
</dbReference>
<dbReference type="SUPFAM" id="SSF46565">
    <property type="entry name" value="Chaperone J-domain"/>
    <property type="match status" value="1"/>
</dbReference>
<feature type="signal peptide" evidence="8">
    <location>
        <begin position="1"/>
        <end position="27"/>
    </location>
</feature>
<dbReference type="Gene3D" id="1.10.287.110">
    <property type="entry name" value="DnaJ domain"/>
    <property type="match status" value="1"/>
</dbReference>
<dbReference type="InterPro" id="IPR018253">
    <property type="entry name" value="DnaJ_domain_CS"/>
</dbReference>
<dbReference type="GO" id="GO:0006914">
    <property type="term" value="P:autophagy"/>
    <property type="evidence" value="ECO:0007669"/>
    <property type="project" value="UniProtKB-KW"/>
</dbReference>
<reference evidence="11" key="1">
    <citation type="submission" date="2023-03" db="EMBL/GenBank/DDBJ databases">
        <title>Chromosome-level genomes of two armyworms, Mythimna separata and Mythimna loreyi, provide insights into the biosynthesis and reception of sex pheromones.</title>
        <authorList>
            <person name="Zhao H."/>
        </authorList>
    </citation>
    <scope>NUCLEOTIDE SEQUENCE</scope>
    <source>
        <strain evidence="11">BeijingLab</strain>
        <tissue evidence="11">Pupa</tissue>
    </source>
</reference>
<proteinExistence type="predicted"/>
<dbReference type="SUPFAM" id="SSF52833">
    <property type="entry name" value="Thioredoxin-like"/>
    <property type="match status" value="1"/>
</dbReference>
<dbReference type="AlphaFoldDB" id="A0AAD7YPQ0"/>
<dbReference type="Proteomes" id="UP001231518">
    <property type="component" value="Chromosome 15"/>
</dbReference>
<evidence type="ECO:0000313" key="11">
    <source>
        <dbReference type="EMBL" id="KAJ8722990.1"/>
    </source>
</evidence>
<feature type="region of interest" description="Disordered" evidence="6">
    <location>
        <begin position="711"/>
        <end position="731"/>
    </location>
</feature>
<dbReference type="Gene3D" id="3.40.30.10">
    <property type="entry name" value="Glutaredoxin"/>
    <property type="match status" value="1"/>
</dbReference>
<sequence>MQWKYKGWKGRWLWAVLVLALCPLVLAQKIGDPYKILGIHRKASLPEIRKAYRQLAKEWHPDKNEDPNAETRFVEIKQAYELLSDTERRQAYDLYGITNEDDHLYKPRHDYSQYARFSNDPFEEFFGTHFRTQDQDITLFHKLSVTARHFENNIVEKSIHTPALVLFYTDWCFDCVRSAASWRRLVEALQPLGVTMATVHAGHEASLARRVGVHGVPCLTFVLDKHVYLYKEGLASLPKILEFLRWKFPYKLVSAIADANVDGFVSDFEDNKVKALIFEERQTIRLRYLITAFHYRDRVAFGFVDMRSRDTTNVTARYKVQRHIDTMVLLKEDSVEPAATVSTTEIPTQTLHQLIEANQMLTLPRLSSQEDSVEPAATVSTTEIPTQTLHQLIEANQMLTLPRLSSQEDSVEPAATVSTTEIPTQTLHQLIEANQMLTLPRLSSQEDSVEPAATVSTTEIPTQTLHQLIEANQMLTLPRLSSQSVLESVCPVEWRAARRRLCCVLVCGGGGGAGAAARRALRELARAPPERLHYAYVYAHKQPAFIHALANGSGSDISAMEHRIVIIWRREATRIQYEWLNETWPSCTHVHCASDHFPADPALRDELVKYHERLNETKRALDQLIKRLLKPTEVMAYEAHVQELLDEAALGTVWRAVLKVCEWTERAAAAMRTQRAISALSVLATVALVLAAGYLMAYLIRVEEESVQRQKEERKKQNCSSGKKNNNEPSSELRLHELRAEKYNGLVRLLKPGCRTIVLLVDMQSRVQLLSKFHKIVWPYRKNKTLVFAYLCVDRHAGWFARVLQLSLGGAELRLNARNCVGTVLALNPHRKYFCIYHAKHPECTKPHKRMSRMTRSLGESGTFDPEAGAFIGFHTSPDSSSNDEGPDPPVLMQENLLDGLENWLDRLFEGSTHRYYINYWPDMTTK</sequence>
<organism evidence="11 12">
    <name type="scientific">Mythimna separata</name>
    <name type="common">Oriental armyworm</name>
    <name type="synonym">Pseudaletia separata</name>
    <dbReference type="NCBI Taxonomy" id="271217"/>
    <lineage>
        <taxon>Eukaryota</taxon>
        <taxon>Metazoa</taxon>
        <taxon>Ecdysozoa</taxon>
        <taxon>Arthropoda</taxon>
        <taxon>Hexapoda</taxon>
        <taxon>Insecta</taxon>
        <taxon>Pterygota</taxon>
        <taxon>Neoptera</taxon>
        <taxon>Endopterygota</taxon>
        <taxon>Lepidoptera</taxon>
        <taxon>Glossata</taxon>
        <taxon>Ditrysia</taxon>
        <taxon>Noctuoidea</taxon>
        <taxon>Noctuidae</taxon>
        <taxon>Noctuinae</taxon>
        <taxon>Hadenini</taxon>
        <taxon>Mythimna</taxon>
    </lineage>
</organism>
<dbReference type="PANTHER" id="PTHR44303:SF2">
    <property type="entry name" value="DNAJ HOMOLOG SUBFAMILY C MEMBER 16"/>
    <property type="match status" value="1"/>
</dbReference>
<evidence type="ECO:0000259" key="9">
    <source>
        <dbReference type="PROSITE" id="PS50076"/>
    </source>
</evidence>
<dbReference type="Pfam" id="PF00085">
    <property type="entry name" value="Thioredoxin"/>
    <property type="match status" value="1"/>
</dbReference>
<feature type="compositionally biased region" description="Polar residues" evidence="6">
    <location>
        <begin position="718"/>
        <end position="730"/>
    </location>
</feature>
<dbReference type="CDD" id="cd06257">
    <property type="entry name" value="DnaJ"/>
    <property type="match status" value="1"/>
</dbReference>
<dbReference type="PROSITE" id="PS50076">
    <property type="entry name" value="DNAJ_2"/>
    <property type="match status" value="1"/>
</dbReference>
<evidence type="ECO:0000256" key="7">
    <source>
        <dbReference type="SAM" id="Phobius"/>
    </source>
</evidence>
<dbReference type="SMART" id="SM00271">
    <property type="entry name" value="DnaJ"/>
    <property type="match status" value="1"/>
</dbReference>
<evidence type="ECO:0000256" key="6">
    <source>
        <dbReference type="SAM" id="MobiDB-lite"/>
    </source>
</evidence>
<comment type="function">
    <text evidence="4">Plays an important role in regulating the size of autophagosomes during the formation process.</text>
</comment>
<evidence type="ECO:0000256" key="8">
    <source>
        <dbReference type="SAM" id="SignalP"/>
    </source>
</evidence>
<name>A0AAD7YPQ0_MYTSE</name>
<dbReference type="EMBL" id="JARGEI010000012">
    <property type="protein sequence ID" value="KAJ8722990.1"/>
    <property type="molecule type" value="Genomic_DNA"/>
</dbReference>
<comment type="subcellular location">
    <subcellularLocation>
        <location evidence="1">Endoplasmic reticulum membrane</location>
        <topology evidence="1">Single-pass type IV membrane protein</topology>
    </subcellularLocation>
</comment>
<dbReference type="InterPro" id="IPR001623">
    <property type="entry name" value="DnaJ_domain"/>
</dbReference>
<dbReference type="PROSITE" id="PS00636">
    <property type="entry name" value="DNAJ_1"/>
    <property type="match status" value="1"/>
</dbReference>
<dbReference type="InterPro" id="IPR036869">
    <property type="entry name" value="J_dom_sf"/>
</dbReference>
<dbReference type="PANTHER" id="PTHR44303">
    <property type="entry name" value="DNAJ HOMOLOG SUBFAMILY C MEMBER 16"/>
    <property type="match status" value="1"/>
</dbReference>
<feature type="domain" description="J" evidence="9">
    <location>
        <begin position="32"/>
        <end position="96"/>
    </location>
</feature>
<feature type="transmembrane region" description="Helical" evidence="7">
    <location>
        <begin position="676"/>
        <end position="700"/>
    </location>
</feature>
<evidence type="ECO:0000256" key="1">
    <source>
        <dbReference type="ARBA" id="ARBA00004163"/>
    </source>
</evidence>
<evidence type="ECO:0000256" key="2">
    <source>
        <dbReference type="ARBA" id="ARBA00020921"/>
    </source>
</evidence>
<keyword evidence="7" id="KW-0472">Membrane</keyword>
<protein>
    <recommendedName>
        <fullName evidence="2">DnaJ homolog subfamily C member 16</fullName>
    </recommendedName>
    <alternativeName>
        <fullName evidence="5">Endoplasmic reticulum DNA J domain-containing protein 8</fullName>
    </alternativeName>
</protein>
<dbReference type="InterPro" id="IPR013766">
    <property type="entry name" value="Thioredoxin_domain"/>
</dbReference>
<dbReference type="PRINTS" id="PR00625">
    <property type="entry name" value="JDOMAIN"/>
</dbReference>
<evidence type="ECO:0000313" key="12">
    <source>
        <dbReference type="Proteomes" id="UP001231518"/>
    </source>
</evidence>
<feature type="chain" id="PRO_5042218437" description="DnaJ homolog subfamily C member 16" evidence="8">
    <location>
        <begin position="28"/>
        <end position="927"/>
    </location>
</feature>
<keyword evidence="7" id="KW-0812">Transmembrane</keyword>
<keyword evidence="7" id="KW-1133">Transmembrane helix</keyword>
<dbReference type="GO" id="GO:0005789">
    <property type="term" value="C:endoplasmic reticulum membrane"/>
    <property type="evidence" value="ECO:0007669"/>
    <property type="project" value="UniProtKB-SubCell"/>
</dbReference>
<comment type="caution">
    <text evidence="11">The sequence shown here is derived from an EMBL/GenBank/DDBJ whole genome shotgun (WGS) entry which is preliminary data.</text>
</comment>
<gene>
    <name evidence="11" type="ORF">PYW07_004170</name>
</gene>
<evidence type="ECO:0000256" key="5">
    <source>
        <dbReference type="ARBA" id="ARBA00035043"/>
    </source>
</evidence>